<dbReference type="EnsemblPlants" id="TraesCS3B02G546400.1">
    <property type="protein sequence ID" value="TraesCS3B02G546400.1.cds1"/>
    <property type="gene ID" value="TraesCS3B02G546400"/>
</dbReference>
<organism evidence="2">
    <name type="scientific">Triticum aestivum</name>
    <name type="common">Wheat</name>
    <dbReference type="NCBI Taxonomy" id="4565"/>
    <lineage>
        <taxon>Eukaryota</taxon>
        <taxon>Viridiplantae</taxon>
        <taxon>Streptophyta</taxon>
        <taxon>Embryophyta</taxon>
        <taxon>Tracheophyta</taxon>
        <taxon>Spermatophyta</taxon>
        <taxon>Magnoliopsida</taxon>
        <taxon>Liliopsida</taxon>
        <taxon>Poales</taxon>
        <taxon>Poaceae</taxon>
        <taxon>BOP clade</taxon>
        <taxon>Pooideae</taxon>
        <taxon>Triticodae</taxon>
        <taxon>Triticeae</taxon>
        <taxon>Triticinae</taxon>
        <taxon>Triticum</taxon>
    </lineage>
</organism>
<name>A0A3B6FX79_WHEAT</name>
<dbReference type="AlphaFoldDB" id="A0A3B6FX79"/>
<dbReference type="Proteomes" id="UP000019116">
    <property type="component" value="Chromosome 3B"/>
</dbReference>
<evidence type="ECO:0000256" key="1">
    <source>
        <dbReference type="SAM" id="SignalP"/>
    </source>
</evidence>
<dbReference type="Gramene" id="TraesLAC3B03G01712230.1">
    <property type="protein sequence ID" value="TraesLAC3B03G01712230.1.CDS1"/>
    <property type="gene ID" value="TraesLAC3B03G01712230"/>
</dbReference>
<dbReference type="Gramene" id="TraesSTA3B03G01759750.1">
    <property type="protein sequence ID" value="TraesSTA3B03G01759750.1.CDS1"/>
    <property type="gene ID" value="TraesSTA3B03G01759750"/>
</dbReference>
<dbReference type="Gramene" id="TraesLDM3B03G01768330.1">
    <property type="protein sequence ID" value="TraesLDM3B03G01768330.1.CDS1"/>
    <property type="gene ID" value="TraesLDM3B03G01768330"/>
</dbReference>
<dbReference type="Gramene" id="TraesJAG3B03G01778140.1">
    <property type="protein sequence ID" value="TraesJAG3B03G01778140.1.CDS1"/>
    <property type="gene ID" value="TraesJAG3B03G01778140"/>
</dbReference>
<dbReference type="PANTHER" id="PTHR34998">
    <property type="entry name" value="OS04G0357400 PROTEIN-RELATED"/>
    <property type="match status" value="1"/>
</dbReference>
<evidence type="ECO:0000313" key="3">
    <source>
        <dbReference type="Proteomes" id="UP000019116"/>
    </source>
</evidence>
<reference evidence="2" key="2">
    <citation type="submission" date="2018-10" db="UniProtKB">
        <authorList>
            <consortium name="EnsemblPlants"/>
        </authorList>
    </citation>
    <scope>IDENTIFICATION</scope>
</reference>
<reference evidence="2" key="1">
    <citation type="submission" date="2018-08" db="EMBL/GenBank/DDBJ databases">
        <authorList>
            <person name="Rossello M."/>
        </authorList>
    </citation>
    <scope>NUCLEOTIDE SEQUENCE [LARGE SCALE GENOMIC DNA]</scope>
    <source>
        <strain evidence="2">cv. Chinese Spring</strain>
    </source>
</reference>
<dbReference type="Gramene" id="TraesARI3B03G01800820.1">
    <property type="protein sequence ID" value="TraesARI3B03G01800820.1.CDS1"/>
    <property type="gene ID" value="TraesARI3B03G01800820"/>
</dbReference>
<dbReference type="Gramene" id="TraesCS3B03G1360200.1">
    <property type="protein sequence ID" value="TraesCS3B03G1360200.1.CDS1"/>
    <property type="gene ID" value="TraesCS3B03G1360200"/>
</dbReference>
<dbReference type="GeneID" id="123067942"/>
<evidence type="ECO:0000313" key="2">
    <source>
        <dbReference type="EnsemblPlants" id="TraesCS3B02G546400.1.cds1"/>
    </source>
</evidence>
<dbReference type="Gramene" id="TraesJUL3B03G01785840.1">
    <property type="protein sequence ID" value="TraesJUL3B03G01785840.1.CDS1"/>
    <property type="gene ID" value="TraesJUL3B03G01785840"/>
</dbReference>
<keyword evidence="3" id="KW-1185">Reference proteome</keyword>
<proteinExistence type="predicted"/>
<keyword evidence="1" id="KW-0732">Signal</keyword>
<dbReference type="Gramene" id="TraesRN3B0101366700.1">
    <property type="protein sequence ID" value="TraesRN3B0101366700.1"/>
    <property type="gene ID" value="TraesRN3B0101366700"/>
</dbReference>
<dbReference type="RefSeq" id="XP_044346447.1">
    <property type="nucleotide sequence ID" value="XM_044490512.1"/>
</dbReference>
<sequence length="116" mass="11931">MNRKAVCISLVILALMLLAGPGAKAAALSGDTASVDAVRQLMATSSSPMRLGDVVAPELVVVSTVVDLGVHRRVLAGIDPGPLNGNKQACRPKCAQPGQPNTGRNCLKIYRCPGGN</sequence>
<dbReference type="Gramene" id="TraesCAD_scaffold_032030_01G000100.1">
    <property type="protein sequence ID" value="TraesCAD_scaffold_032030_01G000100.1"/>
    <property type="gene ID" value="TraesCAD_scaffold_032030_01G000100"/>
</dbReference>
<dbReference type="OrthoDB" id="10376032at2759"/>
<gene>
    <name evidence="2" type="primary">LOC123067942</name>
</gene>
<dbReference type="Gramene" id="TraesCS3B02G546400.1">
    <property type="protein sequence ID" value="TraesCS3B02G546400.1.cds1"/>
    <property type="gene ID" value="TraesCS3B02G546400"/>
</dbReference>
<accession>A0A3B6FX79</accession>
<dbReference type="Gramene" id="TraesROB_scaffold_000839_01G000800.1">
    <property type="protein sequence ID" value="TraesROB_scaffold_000839_01G000800.1"/>
    <property type="gene ID" value="TraesROB_scaffold_000839_01G000800"/>
</dbReference>
<dbReference type="Gramene" id="TraesCLE_scaffold_119906_01G000100.1">
    <property type="protein sequence ID" value="TraesCLE_scaffold_119906_01G000100.1"/>
    <property type="gene ID" value="TraesCLE_scaffold_119906_01G000100"/>
</dbReference>
<dbReference type="Gramene" id="TraesWEE_scaffold_024600_01G000200.1">
    <property type="protein sequence ID" value="TraesWEE_scaffold_024600_01G000200.1"/>
    <property type="gene ID" value="TraesWEE_scaffold_024600_01G000200"/>
</dbReference>
<feature type="chain" id="PRO_5043174063" evidence="1">
    <location>
        <begin position="26"/>
        <end position="116"/>
    </location>
</feature>
<dbReference type="Gramene" id="TraesNOR3B03G01795260.1">
    <property type="protein sequence ID" value="TraesNOR3B03G01795260.1.CDS1"/>
    <property type="gene ID" value="TraesNOR3B03G01795260"/>
</dbReference>
<protein>
    <submittedName>
        <fullName evidence="2">Uncharacterized protein</fullName>
    </submittedName>
</protein>
<feature type="signal peptide" evidence="1">
    <location>
        <begin position="1"/>
        <end position="25"/>
    </location>
</feature>
<dbReference type="Gramene" id="TraesMAC3B03G01770600.1">
    <property type="protein sequence ID" value="TraesMAC3B03G01770600.1.CDS1"/>
    <property type="gene ID" value="TraesMAC3B03G01770600"/>
</dbReference>
<dbReference type="OMA" id="PMAGAVY"/>
<dbReference type="PANTHER" id="PTHR34998:SF4">
    <property type="match status" value="1"/>
</dbReference>
<dbReference type="Gramene" id="TraesPARA_EIv1.0_0914420.1">
    <property type="protein sequence ID" value="TraesPARA_EIv1.0_0914420.1.CDS1"/>
    <property type="gene ID" value="TraesPARA_EIv1.0_0914420"/>
</dbReference>